<reference evidence="5 6" key="1">
    <citation type="submission" date="2022-03" db="EMBL/GenBank/DDBJ databases">
        <title>Isotopic signatures of nitrous oxide derived from detoxification processes.</title>
        <authorList>
            <person name="Behrendt U."/>
            <person name="Buchen C."/>
            <person name="Well R."/>
            <person name="Ulrich A."/>
            <person name="Rohe L."/>
            <person name="Kolb S."/>
            <person name="Schloter M."/>
            <person name="Horn M.A."/>
            <person name="Augustin J."/>
        </authorList>
    </citation>
    <scope>NUCLEOTIDE SEQUENCE [LARGE SCALE GENOMIC DNA]</scope>
    <source>
        <strain evidence="5 6">S4-C24</strain>
    </source>
</reference>
<protein>
    <submittedName>
        <fullName evidence="5">ABC transporter ATP-binding protein</fullName>
    </submittedName>
</protein>
<dbReference type="Gene3D" id="2.40.50.100">
    <property type="match status" value="1"/>
</dbReference>
<name>A0ABY3W784_9MICC</name>
<gene>
    <name evidence="5" type="ORF">MNQ99_02020</name>
</gene>
<dbReference type="PROSITE" id="PS00211">
    <property type="entry name" value="ABC_TRANSPORTER_1"/>
    <property type="match status" value="1"/>
</dbReference>
<dbReference type="SMART" id="SM00382">
    <property type="entry name" value="AAA"/>
    <property type="match status" value="1"/>
</dbReference>
<dbReference type="SUPFAM" id="SSF52540">
    <property type="entry name" value="P-loop containing nucleoside triphosphate hydrolases"/>
    <property type="match status" value="1"/>
</dbReference>
<evidence type="ECO:0000313" key="5">
    <source>
        <dbReference type="EMBL" id="UNK46170.1"/>
    </source>
</evidence>
<dbReference type="SUPFAM" id="SSF50331">
    <property type="entry name" value="MOP-like"/>
    <property type="match status" value="1"/>
</dbReference>
<proteinExistence type="predicted"/>
<dbReference type="InterPro" id="IPR027417">
    <property type="entry name" value="P-loop_NTPase"/>
</dbReference>
<dbReference type="Pfam" id="PF08402">
    <property type="entry name" value="TOBE_2"/>
    <property type="match status" value="1"/>
</dbReference>
<feature type="domain" description="ABC transporter" evidence="4">
    <location>
        <begin position="4"/>
        <end position="235"/>
    </location>
</feature>
<accession>A0ABY3W784</accession>
<dbReference type="RefSeq" id="WP_241914252.1">
    <property type="nucleotide sequence ID" value="NZ_CP093326.1"/>
</dbReference>
<dbReference type="InterPro" id="IPR013611">
    <property type="entry name" value="Transp-assoc_OB_typ2"/>
</dbReference>
<evidence type="ECO:0000256" key="1">
    <source>
        <dbReference type="ARBA" id="ARBA00022448"/>
    </source>
</evidence>
<evidence type="ECO:0000259" key="4">
    <source>
        <dbReference type="PROSITE" id="PS50893"/>
    </source>
</evidence>
<dbReference type="Gene3D" id="3.40.50.300">
    <property type="entry name" value="P-loop containing nucleotide triphosphate hydrolases"/>
    <property type="match status" value="1"/>
</dbReference>
<dbReference type="InterPro" id="IPR003593">
    <property type="entry name" value="AAA+_ATPase"/>
</dbReference>
<keyword evidence="6" id="KW-1185">Reference proteome</keyword>
<dbReference type="PROSITE" id="PS50893">
    <property type="entry name" value="ABC_TRANSPORTER_2"/>
    <property type="match status" value="1"/>
</dbReference>
<evidence type="ECO:0000313" key="6">
    <source>
        <dbReference type="Proteomes" id="UP000829069"/>
    </source>
</evidence>
<keyword evidence="2" id="KW-0547">Nucleotide-binding</keyword>
<dbReference type="Proteomes" id="UP000829069">
    <property type="component" value="Chromosome"/>
</dbReference>
<dbReference type="PANTHER" id="PTHR43875:SF1">
    <property type="entry name" value="OSMOPROTECTIVE COMPOUNDS UPTAKE ATP-BINDING PROTEIN GGTA"/>
    <property type="match status" value="1"/>
</dbReference>
<dbReference type="PANTHER" id="PTHR43875">
    <property type="entry name" value="MALTODEXTRIN IMPORT ATP-BINDING PROTEIN MSMX"/>
    <property type="match status" value="1"/>
</dbReference>
<dbReference type="InterPro" id="IPR003439">
    <property type="entry name" value="ABC_transporter-like_ATP-bd"/>
</dbReference>
<dbReference type="Pfam" id="PF00005">
    <property type="entry name" value="ABC_tran"/>
    <property type="match status" value="1"/>
</dbReference>
<dbReference type="InterPro" id="IPR017871">
    <property type="entry name" value="ABC_transporter-like_CS"/>
</dbReference>
<dbReference type="EMBL" id="CP093326">
    <property type="protein sequence ID" value="UNK46170.1"/>
    <property type="molecule type" value="Genomic_DNA"/>
</dbReference>
<dbReference type="InterPro" id="IPR008995">
    <property type="entry name" value="Mo/tungstate-bd_C_term_dom"/>
</dbReference>
<evidence type="ECO:0000256" key="2">
    <source>
        <dbReference type="ARBA" id="ARBA00022741"/>
    </source>
</evidence>
<dbReference type="GO" id="GO:0005524">
    <property type="term" value="F:ATP binding"/>
    <property type="evidence" value="ECO:0007669"/>
    <property type="project" value="UniProtKB-KW"/>
</dbReference>
<sequence length="370" mass="40193">MTAVHISNVNKNFGQVKALEDINLEVQSGENIAILGPSGSGKSTLLRTIAGLETVDTGEIRFGGELQNRIPPEARDVAIVFQSYALYPHLSSRENITLGLRHGKKLSRAEADARATDIATRMQVEHLLDRKPRQMSGGQRQRIALARALARRSSIVLLDEPLSGLDAQLHASLRVEIAGLLQSVGATGINVTHDQADAMAMASRIAVINKGRIEQLGTPEELYRQPQTLFVAGFVGTPPMNLFAVDPATRASHFGAHIGGGDEPVTLGVRPERFHAGEGDPRSPEVWRTGGTVVLIEPTGRERIVHLQLPSRESFALLMDSDSVPAIGEHLSVWCERSHVHVYSNTTEQRLGNARERGVSLHEHALVSSM</sequence>
<organism evidence="5 6">
    <name type="scientific">Arthrobacter sulfonylureivorans</name>
    <dbReference type="NCBI Taxonomy" id="2486855"/>
    <lineage>
        <taxon>Bacteria</taxon>
        <taxon>Bacillati</taxon>
        <taxon>Actinomycetota</taxon>
        <taxon>Actinomycetes</taxon>
        <taxon>Micrococcales</taxon>
        <taxon>Micrococcaceae</taxon>
        <taxon>Arthrobacter</taxon>
    </lineage>
</organism>
<keyword evidence="3 5" id="KW-0067">ATP-binding</keyword>
<dbReference type="InterPro" id="IPR047641">
    <property type="entry name" value="ABC_transpr_MalK/UgpC-like"/>
</dbReference>
<keyword evidence="1" id="KW-0813">Transport</keyword>
<evidence type="ECO:0000256" key="3">
    <source>
        <dbReference type="ARBA" id="ARBA00022840"/>
    </source>
</evidence>